<sequence>MPHRMHVALRTCVVCGKKADKRTLMRVVLTEDGLSVDPSGKMNGRGAYVCPNVSCQETSDMNEVFRKLSRALRIELTDADRQQIRQLASS</sequence>
<gene>
    <name evidence="2" type="ORF">G4Y79_18010</name>
</gene>
<organism evidence="2 3">
    <name type="scientific">Phototrophicus methaneseepsis</name>
    <dbReference type="NCBI Taxonomy" id="2710758"/>
    <lineage>
        <taxon>Bacteria</taxon>
        <taxon>Bacillati</taxon>
        <taxon>Chloroflexota</taxon>
        <taxon>Candidatus Thermofontia</taxon>
        <taxon>Phototrophicales</taxon>
        <taxon>Phototrophicaceae</taxon>
        <taxon>Phototrophicus</taxon>
    </lineage>
</organism>
<proteinExistence type="predicted"/>
<dbReference type="Pfam" id="PF04296">
    <property type="entry name" value="YlxR"/>
    <property type="match status" value="1"/>
</dbReference>
<dbReference type="EMBL" id="CP062983">
    <property type="protein sequence ID" value="QPC81570.1"/>
    <property type="molecule type" value="Genomic_DNA"/>
</dbReference>
<dbReference type="KEGG" id="pmet:G4Y79_18010"/>
<dbReference type="InterPro" id="IPR007393">
    <property type="entry name" value="YlxR_dom"/>
</dbReference>
<evidence type="ECO:0000313" key="2">
    <source>
        <dbReference type="EMBL" id="QPC81570.1"/>
    </source>
</evidence>
<dbReference type="SUPFAM" id="SSF64376">
    <property type="entry name" value="YlxR-like"/>
    <property type="match status" value="1"/>
</dbReference>
<dbReference type="PANTHER" id="PTHR34215">
    <property type="entry name" value="BLL0784 PROTEIN"/>
    <property type="match status" value="1"/>
</dbReference>
<evidence type="ECO:0000313" key="3">
    <source>
        <dbReference type="Proteomes" id="UP000594468"/>
    </source>
</evidence>
<name>A0A7S8ICI1_9CHLR</name>
<feature type="domain" description="YlxR" evidence="1">
    <location>
        <begin position="10"/>
        <end position="85"/>
    </location>
</feature>
<dbReference type="AlphaFoldDB" id="A0A7S8ICI1"/>
<reference evidence="2 3" key="1">
    <citation type="submission" date="2020-02" db="EMBL/GenBank/DDBJ databases">
        <authorList>
            <person name="Zheng R.K."/>
            <person name="Sun C.M."/>
        </authorList>
    </citation>
    <scope>NUCLEOTIDE SEQUENCE [LARGE SCALE GENOMIC DNA]</scope>
    <source>
        <strain evidence="3">rifampicinis</strain>
    </source>
</reference>
<dbReference type="PANTHER" id="PTHR34215:SF1">
    <property type="entry name" value="YLXR DOMAIN-CONTAINING PROTEIN"/>
    <property type="match status" value="1"/>
</dbReference>
<dbReference type="Proteomes" id="UP000594468">
    <property type="component" value="Chromosome"/>
</dbReference>
<protein>
    <submittedName>
        <fullName evidence="2">YlxR family protein</fullName>
    </submittedName>
</protein>
<dbReference type="RefSeq" id="WP_195169642.1">
    <property type="nucleotide sequence ID" value="NZ_CP062983.1"/>
</dbReference>
<dbReference type="InterPro" id="IPR035931">
    <property type="entry name" value="YlxR-like_sf"/>
</dbReference>
<dbReference type="InterPro" id="IPR037465">
    <property type="entry name" value="YlxR"/>
</dbReference>
<dbReference type="Gene3D" id="3.30.1230.10">
    <property type="entry name" value="YlxR-like"/>
    <property type="match status" value="1"/>
</dbReference>
<accession>A0A7S8ICI1</accession>
<keyword evidence="3" id="KW-1185">Reference proteome</keyword>
<evidence type="ECO:0000259" key="1">
    <source>
        <dbReference type="Pfam" id="PF04296"/>
    </source>
</evidence>